<reference evidence="17 18" key="1">
    <citation type="submission" date="2016-07" db="EMBL/GenBank/DDBJ databases">
        <authorList>
            <person name="Townsley L."/>
            <person name="Shank E.A."/>
        </authorList>
    </citation>
    <scope>NUCLEOTIDE SEQUENCE [LARGE SCALE GENOMIC DNA]</scope>
    <source>
        <strain evidence="17 18">CH01</strain>
    </source>
</reference>
<dbReference type="InterPro" id="IPR003594">
    <property type="entry name" value="HATPase_dom"/>
</dbReference>
<dbReference type="Gene3D" id="3.30.565.10">
    <property type="entry name" value="Histidine kinase-like ATPase, C-terminal domain"/>
    <property type="match status" value="1"/>
</dbReference>
<keyword evidence="18" id="KW-1185">Reference proteome</keyword>
<evidence type="ECO:0000256" key="10">
    <source>
        <dbReference type="ARBA" id="ARBA00022840"/>
    </source>
</evidence>
<dbReference type="PANTHER" id="PTHR45528">
    <property type="entry name" value="SENSOR HISTIDINE KINASE CPXA"/>
    <property type="match status" value="1"/>
</dbReference>
<evidence type="ECO:0000256" key="5">
    <source>
        <dbReference type="ARBA" id="ARBA00022553"/>
    </source>
</evidence>
<dbReference type="EC" id="2.7.13.3" evidence="3"/>
<dbReference type="SUPFAM" id="SSF158472">
    <property type="entry name" value="HAMP domain-like"/>
    <property type="match status" value="1"/>
</dbReference>
<comment type="catalytic activity">
    <reaction evidence="1">
        <text>ATP + protein L-histidine = ADP + protein N-phospho-L-histidine.</text>
        <dbReference type="EC" id="2.7.13.3"/>
    </reaction>
</comment>
<keyword evidence="5" id="KW-0597">Phosphoprotein</keyword>
<feature type="transmembrane region" description="Helical" evidence="14">
    <location>
        <begin position="12"/>
        <end position="30"/>
    </location>
</feature>
<dbReference type="Pfam" id="PF02518">
    <property type="entry name" value="HATPase_c"/>
    <property type="match status" value="1"/>
</dbReference>
<dbReference type="InterPro" id="IPR036097">
    <property type="entry name" value="HisK_dim/P_sf"/>
</dbReference>
<feature type="transmembrane region" description="Helical" evidence="14">
    <location>
        <begin position="353"/>
        <end position="370"/>
    </location>
</feature>
<evidence type="ECO:0000256" key="14">
    <source>
        <dbReference type="SAM" id="Phobius"/>
    </source>
</evidence>
<evidence type="ECO:0000259" key="15">
    <source>
        <dbReference type="PROSITE" id="PS50109"/>
    </source>
</evidence>
<organism evidence="17 18">
    <name type="scientific">Gottfriedia luciferensis</name>
    <dbReference type="NCBI Taxonomy" id="178774"/>
    <lineage>
        <taxon>Bacteria</taxon>
        <taxon>Bacillati</taxon>
        <taxon>Bacillota</taxon>
        <taxon>Bacilli</taxon>
        <taxon>Bacillales</taxon>
        <taxon>Bacillaceae</taxon>
        <taxon>Gottfriedia</taxon>
    </lineage>
</organism>
<evidence type="ECO:0000256" key="12">
    <source>
        <dbReference type="ARBA" id="ARBA00023012"/>
    </source>
</evidence>
<dbReference type="SMART" id="SM00304">
    <property type="entry name" value="HAMP"/>
    <property type="match status" value="1"/>
</dbReference>
<keyword evidence="8" id="KW-0547">Nucleotide-binding</keyword>
<evidence type="ECO:0000313" key="17">
    <source>
        <dbReference type="EMBL" id="ODG91811.1"/>
    </source>
</evidence>
<dbReference type="InterPro" id="IPR036890">
    <property type="entry name" value="HATPase_C_sf"/>
</dbReference>
<dbReference type="InterPro" id="IPR003660">
    <property type="entry name" value="HAMP_dom"/>
</dbReference>
<keyword evidence="13 14" id="KW-0472">Membrane</keyword>
<comment type="subcellular location">
    <subcellularLocation>
        <location evidence="2">Cell membrane</location>
        <topology evidence="2">Multi-pass membrane protein</topology>
    </subcellularLocation>
</comment>
<dbReference type="GO" id="GO:0016301">
    <property type="term" value="F:kinase activity"/>
    <property type="evidence" value="ECO:0007669"/>
    <property type="project" value="UniProtKB-KW"/>
</dbReference>
<dbReference type="SMART" id="SM00387">
    <property type="entry name" value="HATPase_c"/>
    <property type="match status" value="1"/>
</dbReference>
<evidence type="ECO:0000313" key="18">
    <source>
        <dbReference type="Proteomes" id="UP000094580"/>
    </source>
</evidence>
<dbReference type="Pfam" id="PF00672">
    <property type="entry name" value="HAMP"/>
    <property type="match status" value="1"/>
</dbReference>
<protein>
    <recommendedName>
        <fullName evidence="3">histidine kinase</fullName>
        <ecNumber evidence="3">2.7.13.3</ecNumber>
    </recommendedName>
</protein>
<keyword evidence="12" id="KW-0902">Two-component regulatory system</keyword>
<dbReference type="Gene3D" id="1.10.287.130">
    <property type="match status" value="1"/>
</dbReference>
<dbReference type="Pfam" id="PF00512">
    <property type="entry name" value="HisKA"/>
    <property type="match status" value="1"/>
</dbReference>
<evidence type="ECO:0000256" key="7">
    <source>
        <dbReference type="ARBA" id="ARBA00022692"/>
    </source>
</evidence>
<feature type="transmembrane region" description="Helical" evidence="14">
    <location>
        <begin position="382"/>
        <end position="409"/>
    </location>
</feature>
<dbReference type="InterPro" id="IPR003661">
    <property type="entry name" value="HisK_dim/P_dom"/>
</dbReference>
<dbReference type="SUPFAM" id="SSF47384">
    <property type="entry name" value="Homodimeric domain of signal transducing histidine kinase"/>
    <property type="match status" value="1"/>
</dbReference>
<accession>A0ABX2ZRJ4</accession>
<evidence type="ECO:0000256" key="2">
    <source>
        <dbReference type="ARBA" id="ARBA00004651"/>
    </source>
</evidence>
<evidence type="ECO:0000256" key="4">
    <source>
        <dbReference type="ARBA" id="ARBA00022475"/>
    </source>
</evidence>
<evidence type="ECO:0000256" key="8">
    <source>
        <dbReference type="ARBA" id="ARBA00022741"/>
    </source>
</evidence>
<gene>
    <name evidence="17" type="ORF">BED47_04825</name>
</gene>
<dbReference type="InterPro" id="IPR005467">
    <property type="entry name" value="His_kinase_dom"/>
</dbReference>
<keyword evidence="10" id="KW-0067">ATP-binding</keyword>
<dbReference type="InterPro" id="IPR050398">
    <property type="entry name" value="HssS/ArlS-like"/>
</dbReference>
<sequence>MDIRSRKYSHSLTTKIIVFTLVVLFFSGILKSIANIEALTDDDFGIVFEDNYFLSKSYMQEVKPIITSLTQLVVEYKSEENISKGGAISTEDMRSIEESLYPDFTERSKIYNPSLSEEENFENFKKAYTKEINQAKNQMVTDDLKRYQGLMQILGEKKDLLYYATDGVNEFTNNTLKGQFKGNPSYVIYKNYKTEIYPATIEKNKRFNWITGNLHQLNEKNMEVSIAFTQDALNQKIKEWKEDKSIATKAFILFIGCTVGFLSSFVYLALIIGRKAFNDRELHLNTIDKLFNDVNVVLIMALISSWVALVDMLTIEVINKLVFFLTIPFLIVALVLILSIIKQIKNGTLLKHTLIYLSLSKFFTFIKNVYNSGSTGVKTVLLVVGYPILIALTFFIFPITIGFAAWFAYKQVKKFNAIKEGIEQIKAGDFNHHIEVDGKGEFASLANNINTITDGLKTAVNRELKSERMKTELITNVSHDIRTPLTSIITYVDLLKKEKDPIKIQEYVGVLDQKSQRLKLLTDDLFEAAKASSGTIPVHLERIDILSLLTQGLGEVNAKVEALDLTFKINHPKNKLFVTADGKLLWRSIENLLSNIFKYALRGSRVYIDIEDMGNDILLTFKNISAYELNISADELMERFKRGDESRNSQGSGLGLSIAKSLIEIQKGQFSIQVDGDLFKAMIRIPKQNSLIS</sequence>
<evidence type="ECO:0000256" key="6">
    <source>
        <dbReference type="ARBA" id="ARBA00022679"/>
    </source>
</evidence>
<evidence type="ECO:0000256" key="1">
    <source>
        <dbReference type="ARBA" id="ARBA00000085"/>
    </source>
</evidence>
<dbReference type="PROSITE" id="PS50885">
    <property type="entry name" value="HAMP"/>
    <property type="match status" value="1"/>
</dbReference>
<keyword evidence="4" id="KW-1003">Cell membrane</keyword>
<evidence type="ECO:0000256" key="3">
    <source>
        <dbReference type="ARBA" id="ARBA00012438"/>
    </source>
</evidence>
<feature type="transmembrane region" description="Helical" evidence="14">
    <location>
        <begin position="294"/>
        <end position="315"/>
    </location>
</feature>
<dbReference type="Proteomes" id="UP000094580">
    <property type="component" value="Unassembled WGS sequence"/>
</dbReference>
<proteinExistence type="predicted"/>
<feature type="domain" description="Histidine kinase" evidence="15">
    <location>
        <begin position="476"/>
        <end position="689"/>
    </location>
</feature>
<dbReference type="PANTHER" id="PTHR45528:SF1">
    <property type="entry name" value="SENSOR HISTIDINE KINASE CPXA"/>
    <property type="match status" value="1"/>
</dbReference>
<comment type="caution">
    <text evidence="17">The sequence shown here is derived from an EMBL/GenBank/DDBJ whole genome shotgun (WGS) entry which is preliminary data.</text>
</comment>
<keyword evidence="11 14" id="KW-1133">Transmembrane helix</keyword>
<dbReference type="CDD" id="cd00082">
    <property type="entry name" value="HisKA"/>
    <property type="match status" value="1"/>
</dbReference>
<dbReference type="Gene3D" id="6.10.340.10">
    <property type="match status" value="1"/>
</dbReference>
<keyword evidence="6" id="KW-0808">Transferase</keyword>
<evidence type="ECO:0000256" key="13">
    <source>
        <dbReference type="ARBA" id="ARBA00023136"/>
    </source>
</evidence>
<dbReference type="SMART" id="SM00388">
    <property type="entry name" value="HisKA"/>
    <property type="match status" value="1"/>
</dbReference>
<keyword evidence="7 14" id="KW-0812">Transmembrane</keyword>
<dbReference type="PROSITE" id="PS50109">
    <property type="entry name" value="HIS_KIN"/>
    <property type="match status" value="1"/>
</dbReference>
<evidence type="ECO:0000256" key="11">
    <source>
        <dbReference type="ARBA" id="ARBA00022989"/>
    </source>
</evidence>
<dbReference type="RefSeq" id="WP_069033650.1">
    <property type="nucleotide sequence ID" value="NZ_MDKC01000013.1"/>
</dbReference>
<feature type="transmembrane region" description="Helical" evidence="14">
    <location>
        <begin position="321"/>
        <end position="341"/>
    </location>
</feature>
<feature type="domain" description="HAMP" evidence="16">
    <location>
        <begin position="409"/>
        <end position="461"/>
    </location>
</feature>
<evidence type="ECO:0000256" key="9">
    <source>
        <dbReference type="ARBA" id="ARBA00022777"/>
    </source>
</evidence>
<feature type="transmembrane region" description="Helical" evidence="14">
    <location>
        <begin position="251"/>
        <end position="273"/>
    </location>
</feature>
<dbReference type="SUPFAM" id="SSF55874">
    <property type="entry name" value="ATPase domain of HSP90 chaperone/DNA topoisomerase II/histidine kinase"/>
    <property type="match status" value="1"/>
</dbReference>
<keyword evidence="9 17" id="KW-0418">Kinase</keyword>
<evidence type="ECO:0000259" key="16">
    <source>
        <dbReference type="PROSITE" id="PS50885"/>
    </source>
</evidence>
<name>A0ABX2ZRJ4_9BACI</name>
<dbReference type="CDD" id="cd06225">
    <property type="entry name" value="HAMP"/>
    <property type="match status" value="1"/>
</dbReference>
<dbReference type="EMBL" id="MDKC01000013">
    <property type="protein sequence ID" value="ODG91811.1"/>
    <property type="molecule type" value="Genomic_DNA"/>
</dbReference>